<accession>A0A918MHC6</accession>
<dbReference type="AlphaFoldDB" id="A0A918MHC6"/>
<keyword evidence="2" id="KW-1185">Reference proteome</keyword>
<gene>
    <name evidence="1" type="ORF">GCM10011452_10030</name>
</gene>
<proteinExistence type="predicted"/>
<name>A0A918MHC6_9RHOB</name>
<reference evidence="1" key="1">
    <citation type="journal article" date="2014" name="Int. J. Syst. Evol. Microbiol.">
        <title>Complete genome sequence of Corynebacterium casei LMG S-19264T (=DSM 44701T), isolated from a smear-ripened cheese.</title>
        <authorList>
            <consortium name="US DOE Joint Genome Institute (JGI-PGF)"/>
            <person name="Walter F."/>
            <person name="Albersmeier A."/>
            <person name="Kalinowski J."/>
            <person name="Ruckert C."/>
        </authorList>
    </citation>
    <scope>NUCLEOTIDE SEQUENCE</scope>
    <source>
        <strain evidence="1">KCTC 23714</strain>
    </source>
</reference>
<dbReference type="RefSeq" id="WP_189632688.1">
    <property type="nucleotide sequence ID" value="NZ_BMYQ01000001.1"/>
</dbReference>
<comment type="caution">
    <text evidence="1">The sequence shown here is derived from an EMBL/GenBank/DDBJ whole genome shotgun (WGS) entry which is preliminary data.</text>
</comment>
<evidence type="ECO:0000313" key="1">
    <source>
        <dbReference type="EMBL" id="GGW24412.1"/>
    </source>
</evidence>
<organism evidence="1 2">
    <name type="scientific">Gemmobacter lanyuensis</name>
    <dbReference type="NCBI Taxonomy" id="1054497"/>
    <lineage>
        <taxon>Bacteria</taxon>
        <taxon>Pseudomonadati</taxon>
        <taxon>Pseudomonadota</taxon>
        <taxon>Alphaproteobacteria</taxon>
        <taxon>Rhodobacterales</taxon>
        <taxon>Paracoccaceae</taxon>
        <taxon>Gemmobacter</taxon>
    </lineage>
</organism>
<protein>
    <submittedName>
        <fullName evidence="1">Uncharacterized protein</fullName>
    </submittedName>
</protein>
<dbReference type="EMBL" id="BMYQ01000001">
    <property type="protein sequence ID" value="GGW24412.1"/>
    <property type="molecule type" value="Genomic_DNA"/>
</dbReference>
<dbReference type="Proteomes" id="UP000628984">
    <property type="component" value="Unassembled WGS sequence"/>
</dbReference>
<reference evidence="1" key="2">
    <citation type="submission" date="2020-09" db="EMBL/GenBank/DDBJ databases">
        <authorList>
            <person name="Sun Q."/>
            <person name="Kim S."/>
        </authorList>
    </citation>
    <scope>NUCLEOTIDE SEQUENCE</scope>
    <source>
        <strain evidence="1">KCTC 23714</strain>
    </source>
</reference>
<evidence type="ECO:0000313" key="2">
    <source>
        <dbReference type="Proteomes" id="UP000628984"/>
    </source>
</evidence>
<sequence length="223" mass="24938">MNAAPRYDISPGTELTVNARTLVVNRKTDHGYEAADQASGRVEFLPYVMLARLLKQPGLSLKKPMSVTSAKAQLRLGTYKAVEALPSKQQENGAFKLAICAAIAEIHDAIRQEKNDPDYELSQRKLDDLELRENIAELASTYFGKKISVHVASGGNRLIWQLPKGRKLNEYYNAYLGCVPKSIAEIAADPIAALIPLDHLKGNRRRRITWLIRDMMTEAIEHL</sequence>